<keyword evidence="5" id="KW-0433">Leucine-rich repeat</keyword>
<evidence type="ECO:0000256" key="8">
    <source>
        <dbReference type="ARBA" id="ARBA00022741"/>
    </source>
</evidence>
<dbReference type="Gene3D" id="3.80.10.10">
    <property type="entry name" value="Ribonuclease Inhibitor"/>
    <property type="match status" value="1"/>
</dbReference>
<keyword evidence="10" id="KW-0067">ATP-binding</keyword>
<dbReference type="Pfam" id="PF23559">
    <property type="entry name" value="WHD_DRP"/>
    <property type="match status" value="1"/>
</dbReference>
<dbReference type="InterPro" id="IPR027417">
    <property type="entry name" value="P-loop_NTPase"/>
</dbReference>
<keyword evidence="6" id="KW-0381">Hypersensitive response</keyword>
<dbReference type="FunFam" id="1.10.10.10:FF:000322">
    <property type="entry name" value="Probable disease resistance protein At1g63360"/>
    <property type="match status" value="1"/>
</dbReference>
<dbReference type="GO" id="GO:0005524">
    <property type="term" value="F:ATP binding"/>
    <property type="evidence" value="ECO:0007669"/>
    <property type="project" value="UniProtKB-KW"/>
</dbReference>
<feature type="domain" description="NB-ARC" evidence="11">
    <location>
        <begin position="238"/>
        <end position="399"/>
    </location>
</feature>
<evidence type="ECO:0000256" key="2">
    <source>
        <dbReference type="ARBA" id="ARBA00004496"/>
    </source>
</evidence>
<evidence type="ECO:0000256" key="4">
    <source>
        <dbReference type="ARBA" id="ARBA00022490"/>
    </source>
</evidence>
<dbReference type="SUPFAM" id="SSF52540">
    <property type="entry name" value="P-loop containing nucleoside triphosphate hydrolases"/>
    <property type="match status" value="1"/>
</dbReference>
<proteinExistence type="inferred from homology"/>
<dbReference type="InterPro" id="IPR044974">
    <property type="entry name" value="Disease_R_plants"/>
</dbReference>
<dbReference type="Gene3D" id="1.10.8.430">
    <property type="entry name" value="Helical domain of apoptotic protease-activating factors"/>
    <property type="match status" value="1"/>
</dbReference>
<name>A0ABD1GRI8_SALDI</name>
<accession>A0ABD1GRI8</accession>
<evidence type="ECO:0000256" key="5">
    <source>
        <dbReference type="ARBA" id="ARBA00022614"/>
    </source>
</evidence>
<evidence type="ECO:0000256" key="1">
    <source>
        <dbReference type="ARBA" id="ARBA00002074"/>
    </source>
</evidence>
<sequence>MAYEAVDSLQQYLHIILQCHDDLTNPHVKQQIISIHDKAVVLQLYLKRFPEKETIREVATATEGIIQYLFSPEYLSNCKSIYQSVRLSGELGKLAKELESTVEYVVDHCKINNASDSPSVSSSSRSALKSQVEDLAVKLLAINANRLRRLAEKIKSTGRHLPYEDPSYSPSISQLTTKYVALGFDDDQSVSTAATSSSRTASTSKYFMADFAEDPSRDGVFGFDEEILHMMDRINYYSSSLEILSIVGMGGIGKSTLAKYVYDDPVIMEHFDIRAWVTVSQDYSTTSILSQLLASLKGNVNRVGRDSLKVIEAEKLEIHKILSGRRYLIVMDDVWSAEGWEHIRWLFPDNDNRSRIIFTTRLMNVATYAAVSWNIHVMRFLDDEQSWRLFHHKVFGNQDCPHELRRVGEKIVKGCGGLPLSIVTVARLLSRIPRSPKLWQQIEVNDVQLRSILSLSYNHLPPHLRKCFLYMAAFPQDYEIHASELIRLWVAEGFMEHHGESERVEVVAEGWLEKLIEQSLVLISSRKSDGKIKSCRLHNTVRDFCVRQAGQEKFLLSVTDYFPNLILRRHFLPQVLQNHHRVSVTWHDLHLKDSTHSSCTTSIICIPRRGYRPKGSVVKFTSLRILHVSRRNDHSYWELGKVFELIYLTYLASNIPDSIVPSAISELQNLQTLIIYRIEVRLPAEIWSLRQLRHLIAFSFCPLLLPHGVILSLENLQTLSMATNFVCSERMVRMIRNIKKLGICYSEEKFGVGYHLDNLMHLLQLEKLKLDMHNSFVPHLNPIFLPLSLKKLELSGEWISWREMTIVGSLPNLQVLKLKNYACYGEQWETSQEGFGNLIHLLIDESNLKCWRTKWTHFPRLQCLMLHRCPYLHEIPKDIADILTLKLIEIDDLNQSLLYSAKIIQEEQWKNWRNDDLKVMVKRS</sequence>
<dbReference type="GO" id="GO:0051607">
    <property type="term" value="P:defense response to virus"/>
    <property type="evidence" value="ECO:0007669"/>
    <property type="project" value="UniProtKB-ARBA"/>
</dbReference>
<dbReference type="SUPFAM" id="SSF52058">
    <property type="entry name" value="L domain-like"/>
    <property type="match status" value="1"/>
</dbReference>
<dbReference type="InterPro" id="IPR058922">
    <property type="entry name" value="WHD_DRP"/>
</dbReference>
<keyword evidence="4" id="KW-0963">Cytoplasm</keyword>
<keyword evidence="15" id="KW-1185">Reference proteome</keyword>
<dbReference type="PANTHER" id="PTHR23155">
    <property type="entry name" value="DISEASE RESISTANCE PROTEIN RP"/>
    <property type="match status" value="1"/>
</dbReference>
<evidence type="ECO:0000259" key="13">
    <source>
        <dbReference type="Pfam" id="PF23598"/>
    </source>
</evidence>
<evidence type="ECO:0000259" key="12">
    <source>
        <dbReference type="Pfam" id="PF23559"/>
    </source>
</evidence>
<dbReference type="Gene3D" id="3.40.50.300">
    <property type="entry name" value="P-loop containing nucleotide triphosphate hydrolases"/>
    <property type="match status" value="1"/>
</dbReference>
<evidence type="ECO:0000256" key="3">
    <source>
        <dbReference type="ARBA" id="ARBA00008894"/>
    </source>
</evidence>
<evidence type="ECO:0000313" key="14">
    <source>
        <dbReference type="EMBL" id="KAL1546745.1"/>
    </source>
</evidence>
<reference evidence="14 15" key="1">
    <citation type="submission" date="2024-06" db="EMBL/GenBank/DDBJ databases">
        <title>A chromosome level genome sequence of Diviner's sage (Salvia divinorum).</title>
        <authorList>
            <person name="Ford S.A."/>
            <person name="Ro D.-K."/>
            <person name="Ness R.W."/>
            <person name="Phillips M.A."/>
        </authorList>
    </citation>
    <scope>NUCLEOTIDE SEQUENCE [LARGE SCALE GENOMIC DNA]</scope>
    <source>
        <strain evidence="14">SAF-2024a</strain>
        <tissue evidence="14">Leaf</tissue>
    </source>
</reference>
<dbReference type="PRINTS" id="PR00364">
    <property type="entry name" value="DISEASERSIST"/>
</dbReference>
<comment type="subcellular location">
    <subcellularLocation>
        <location evidence="2">Cytoplasm</location>
    </subcellularLocation>
</comment>
<protein>
    <submittedName>
        <fullName evidence="14">Late blight resistance protein R1B-16</fullName>
    </submittedName>
</protein>
<dbReference type="AlphaFoldDB" id="A0ABD1GRI8"/>
<evidence type="ECO:0000256" key="10">
    <source>
        <dbReference type="ARBA" id="ARBA00022840"/>
    </source>
</evidence>
<dbReference type="Proteomes" id="UP001567538">
    <property type="component" value="Unassembled WGS sequence"/>
</dbReference>
<dbReference type="InterPro" id="IPR002182">
    <property type="entry name" value="NB-ARC"/>
</dbReference>
<evidence type="ECO:0000256" key="6">
    <source>
        <dbReference type="ARBA" id="ARBA00022667"/>
    </source>
</evidence>
<dbReference type="InterPro" id="IPR032675">
    <property type="entry name" value="LRR_dom_sf"/>
</dbReference>
<dbReference type="Gene3D" id="1.10.10.10">
    <property type="entry name" value="Winged helix-like DNA-binding domain superfamily/Winged helix DNA-binding domain"/>
    <property type="match status" value="1"/>
</dbReference>
<evidence type="ECO:0000256" key="9">
    <source>
        <dbReference type="ARBA" id="ARBA00022821"/>
    </source>
</evidence>
<gene>
    <name evidence="14" type="ORF">AAHA92_23301</name>
</gene>
<keyword evidence="7" id="KW-0677">Repeat</keyword>
<dbReference type="InterPro" id="IPR042197">
    <property type="entry name" value="Apaf_helical"/>
</dbReference>
<evidence type="ECO:0000313" key="15">
    <source>
        <dbReference type="Proteomes" id="UP001567538"/>
    </source>
</evidence>
<dbReference type="InterPro" id="IPR055414">
    <property type="entry name" value="LRR_R13L4/SHOC2-like"/>
</dbReference>
<feature type="domain" description="Disease resistance protein winged helix" evidence="12">
    <location>
        <begin position="474"/>
        <end position="544"/>
    </location>
</feature>
<comment type="similarity">
    <text evidence="3">Belongs to the disease resistance NB-LRR family.</text>
</comment>
<dbReference type="FunFam" id="3.40.50.300:FF:001091">
    <property type="entry name" value="Probable disease resistance protein At1g61300"/>
    <property type="match status" value="1"/>
</dbReference>
<feature type="domain" description="Disease resistance R13L4/SHOC-2-like LRR" evidence="13">
    <location>
        <begin position="616"/>
        <end position="741"/>
    </location>
</feature>
<evidence type="ECO:0000259" key="11">
    <source>
        <dbReference type="Pfam" id="PF00931"/>
    </source>
</evidence>
<keyword evidence="9" id="KW-0611">Plant defense</keyword>
<comment type="caution">
    <text evidence="14">The sequence shown here is derived from an EMBL/GenBank/DDBJ whole genome shotgun (WGS) entry which is preliminary data.</text>
</comment>
<keyword evidence="8" id="KW-0547">Nucleotide-binding</keyword>
<comment type="function">
    <text evidence="1">Confers resistance to late blight (Phytophthora infestans) races carrying the avirulence gene Avr1. Resistance proteins guard the plant against pathogens that contain an appropriate avirulence protein via an indirect interaction with this avirulence protein. That triggers a defense system including the hypersensitive response, which restricts the pathogen growth.</text>
</comment>
<dbReference type="PANTHER" id="PTHR23155:SF1152">
    <property type="entry name" value="AAA+ ATPASE DOMAIN-CONTAINING PROTEIN"/>
    <property type="match status" value="1"/>
</dbReference>
<organism evidence="14 15">
    <name type="scientific">Salvia divinorum</name>
    <name type="common">Maria pastora</name>
    <name type="synonym">Diviner's sage</name>
    <dbReference type="NCBI Taxonomy" id="28513"/>
    <lineage>
        <taxon>Eukaryota</taxon>
        <taxon>Viridiplantae</taxon>
        <taxon>Streptophyta</taxon>
        <taxon>Embryophyta</taxon>
        <taxon>Tracheophyta</taxon>
        <taxon>Spermatophyta</taxon>
        <taxon>Magnoliopsida</taxon>
        <taxon>eudicotyledons</taxon>
        <taxon>Gunneridae</taxon>
        <taxon>Pentapetalae</taxon>
        <taxon>asterids</taxon>
        <taxon>lamiids</taxon>
        <taxon>Lamiales</taxon>
        <taxon>Lamiaceae</taxon>
        <taxon>Nepetoideae</taxon>
        <taxon>Mentheae</taxon>
        <taxon>Salviinae</taxon>
        <taxon>Salvia</taxon>
        <taxon>Salvia subgen. Calosphace</taxon>
    </lineage>
</organism>
<dbReference type="GO" id="GO:0005737">
    <property type="term" value="C:cytoplasm"/>
    <property type="evidence" value="ECO:0007669"/>
    <property type="project" value="UniProtKB-SubCell"/>
</dbReference>
<dbReference type="InterPro" id="IPR036388">
    <property type="entry name" value="WH-like_DNA-bd_sf"/>
</dbReference>
<evidence type="ECO:0000256" key="7">
    <source>
        <dbReference type="ARBA" id="ARBA00022737"/>
    </source>
</evidence>
<dbReference type="EMBL" id="JBEAFC010000008">
    <property type="protein sequence ID" value="KAL1546745.1"/>
    <property type="molecule type" value="Genomic_DNA"/>
</dbReference>
<dbReference type="Gene3D" id="1.20.5.4130">
    <property type="match status" value="1"/>
</dbReference>
<dbReference type="Pfam" id="PF23598">
    <property type="entry name" value="LRR_14"/>
    <property type="match status" value="1"/>
</dbReference>
<dbReference type="GO" id="GO:0009626">
    <property type="term" value="P:plant-type hypersensitive response"/>
    <property type="evidence" value="ECO:0007669"/>
    <property type="project" value="UniProtKB-KW"/>
</dbReference>
<dbReference type="Pfam" id="PF00931">
    <property type="entry name" value="NB-ARC"/>
    <property type="match status" value="1"/>
</dbReference>